<keyword evidence="9" id="KW-1185">Reference proteome</keyword>
<feature type="domain" description="Sigma-54 factor interaction" evidence="7">
    <location>
        <begin position="173"/>
        <end position="402"/>
    </location>
</feature>
<dbReference type="Pfam" id="PF25601">
    <property type="entry name" value="AAA_lid_14"/>
    <property type="match status" value="1"/>
</dbReference>
<dbReference type="eggNOG" id="COG3829">
    <property type="taxonomic scope" value="Bacteria"/>
</dbReference>
<keyword evidence="5" id="KW-0175">Coiled coil</keyword>
<feature type="coiled-coil region" evidence="5">
    <location>
        <begin position="131"/>
        <end position="165"/>
    </location>
</feature>
<dbReference type="InterPro" id="IPR003593">
    <property type="entry name" value="AAA+_ATPase"/>
</dbReference>
<evidence type="ECO:0000256" key="5">
    <source>
        <dbReference type="SAM" id="Coils"/>
    </source>
</evidence>
<proteinExistence type="predicted"/>
<dbReference type="Pfam" id="PF00158">
    <property type="entry name" value="Sigma54_activat"/>
    <property type="match status" value="1"/>
</dbReference>
<dbReference type="InterPro" id="IPR009057">
    <property type="entry name" value="Homeodomain-like_sf"/>
</dbReference>
<evidence type="ECO:0000256" key="2">
    <source>
        <dbReference type="ARBA" id="ARBA00022840"/>
    </source>
</evidence>
<evidence type="ECO:0000259" key="7">
    <source>
        <dbReference type="PROSITE" id="PS50045"/>
    </source>
</evidence>
<evidence type="ECO:0000313" key="9">
    <source>
        <dbReference type="Proteomes" id="UP000005801"/>
    </source>
</evidence>
<evidence type="ECO:0000256" key="4">
    <source>
        <dbReference type="ARBA" id="ARBA00023163"/>
    </source>
</evidence>
<dbReference type="EMBL" id="ABCS01000007">
    <property type="protein sequence ID" value="EDM80826.1"/>
    <property type="molecule type" value="Genomic_DNA"/>
</dbReference>
<keyword evidence="1" id="KW-0547">Nucleotide-binding</keyword>
<dbReference type="STRING" id="391625.PPSIR1_27988"/>
<dbReference type="AlphaFoldDB" id="A6FZM0"/>
<evidence type="ECO:0000313" key="8">
    <source>
        <dbReference type="EMBL" id="EDM80826.1"/>
    </source>
</evidence>
<dbReference type="SMART" id="SM00382">
    <property type="entry name" value="AAA"/>
    <property type="match status" value="1"/>
</dbReference>
<dbReference type="Gene3D" id="3.30.1380.20">
    <property type="entry name" value="Trafficking protein particle complex subunit 3"/>
    <property type="match status" value="1"/>
</dbReference>
<comment type="caution">
    <text evidence="8">The sequence shown here is derived from an EMBL/GenBank/DDBJ whole genome shotgun (WGS) entry which is preliminary data.</text>
</comment>
<dbReference type="FunFam" id="3.40.50.300:FF:000006">
    <property type="entry name" value="DNA-binding transcriptional regulator NtrC"/>
    <property type="match status" value="1"/>
</dbReference>
<keyword evidence="3" id="KW-0805">Transcription regulation</keyword>
<evidence type="ECO:0000256" key="3">
    <source>
        <dbReference type="ARBA" id="ARBA00023015"/>
    </source>
</evidence>
<organism evidence="8 9">
    <name type="scientific">Plesiocystis pacifica SIR-1</name>
    <dbReference type="NCBI Taxonomy" id="391625"/>
    <lineage>
        <taxon>Bacteria</taxon>
        <taxon>Pseudomonadati</taxon>
        <taxon>Myxococcota</taxon>
        <taxon>Polyangia</taxon>
        <taxon>Nannocystales</taxon>
        <taxon>Nannocystaceae</taxon>
        <taxon>Plesiocystis</taxon>
    </lineage>
</organism>
<accession>A6FZM0</accession>
<feature type="region of interest" description="Disordered" evidence="6">
    <location>
        <begin position="419"/>
        <end position="440"/>
    </location>
</feature>
<protein>
    <submittedName>
        <fullName evidence="8">Sigma-54 dependent transcriptional regulator, Fis family protein</fullName>
    </submittedName>
</protein>
<keyword evidence="4" id="KW-0804">Transcription</keyword>
<reference evidence="8 9" key="1">
    <citation type="submission" date="2007-06" db="EMBL/GenBank/DDBJ databases">
        <authorList>
            <person name="Shimkets L."/>
            <person name="Ferriera S."/>
            <person name="Johnson J."/>
            <person name="Kravitz S."/>
            <person name="Beeson K."/>
            <person name="Sutton G."/>
            <person name="Rogers Y.-H."/>
            <person name="Friedman R."/>
            <person name="Frazier M."/>
            <person name="Venter J.C."/>
        </authorList>
    </citation>
    <scope>NUCLEOTIDE SEQUENCE [LARGE SCALE GENOMIC DNA]</scope>
    <source>
        <strain evidence="8 9">SIR-1</strain>
    </source>
</reference>
<dbReference type="InterPro" id="IPR004096">
    <property type="entry name" value="V4R"/>
</dbReference>
<dbReference type="SMART" id="SM00989">
    <property type="entry name" value="V4R"/>
    <property type="match status" value="1"/>
</dbReference>
<dbReference type="PANTHER" id="PTHR32071">
    <property type="entry name" value="TRANSCRIPTIONAL REGULATORY PROTEIN"/>
    <property type="match status" value="1"/>
</dbReference>
<dbReference type="InterPro" id="IPR025944">
    <property type="entry name" value="Sigma_54_int_dom_CS"/>
</dbReference>
<sequence length="499" mass="54992">MLRESPRSATATHDLDARRRVLATLQRLQGMATLEYLDEGQRESATALLEITWHHSYEQEQHVEHLGQSDSGVCWMLCGFISGFLSAIFERPLIAVEDQCMGKGDALCRTRVETRQQLQSEGHPVLADYAEPRLEGALARAREELREVERQLRARNLELGEFTRERQNEDGGVIARSPVMRALLDTSRRVAKVDVPVLLRGPTGSGKERIARVIHARSARSASPFVAINCALMSEQLLDSELFGHARGAFPGASRERVGLLEAAHTGTMFLAEIDTLSRGTQARLLEFLDSRVCRRLGEMRGRPLDLRIVSASDKDLDAEATAGRFDAGLLRALRGVELRVPALGDRPEDILALARAFLAESALRMGRPVRRLGPAACEALLAHPWPGNVRELQNAIERAVALARGELVEVGDLPRLGNRGRGKAKHEVKEASGTAAGTAAREHALAHRRLEMSLADIEREHILAVLDATGGNKAETARRLDIGTATLFRKLKKYRSDS</sequence>
<dbReference type="GO" id="GO:0043565">
    <property type="term" value="F:sequence-specific DNA binding"/>
    <property type="evidence" value="ECO:0007669"/>
    <property type="project" value="InterPro"/>
</dbReference>
<dbReference type="SUPFAM" id="SSF46689">
    <property type="entry name" value="Homeodomain-like"/>
    <property type="match status" value="1"/>
</dbReference>
<dbReference type="Pfam" id="PF02954">
    <property type="entry name" value="HTH_8"/>
    <property type="match status" value="1"/>
</dbReference>
<dbReference type="SUPFAM" id="SSF52540">
    <property type="entry name" value="P-loop containing nucleoside triphosphate hydrolases"/>
    <property type="match status" value="1"/>
</dbReference>
<dbReference type="InterPro" id="IPR027417">
    <property type="entry name" value="P-loop_NTPase"/>
</dbReference>
<dbReference type="GO" id="GO:0006355">
    <property type="term" value="P:regulation of DNA-templated transcription"/>
    <property type="evidence" value="ECO:0007669"/>
    <property type="project" value="InterPro"/>
</dbReference>
<dbReference type="InterPro" id="IPR058031">
    <property type="entry name" value="AAA_lid_NorR"/>
</dbReference>
<name>A6FZM0_9BACT</name>
<dbReference type="CDD" id="cd00009">
    <property type="entry name" value="AAA"/>
    <property type="match status" value="1"/>
</dbReference>
<dbReference type="Pfam" id="PF02830">
    <property type="entry name" value="V4R"/>
    <property type="match status" value="1"/>
</dbReference>
<dbReference type="InterPro" id="IPR024096">
    <property type="entry name" value="NO_sig/Golgi_transp_ligand-bd"/>
</dbReference>
<dbReference type="InterPro" id="IPR002078">
    <property type="entry name" value="Sigma_54_int"/>
</dbReference>
<evidence type="ECO:0000256" key="1">
    <source>
        <dbReference type="ARBA" id="ARBA00022741"/>
    </source>
</evidence>
<dbReference type="PROSITE" id="PS00688">
    <property type="entry name" value="SIGMA54_INTERACT_3"/>
    <property type="match status" value="1"/>
</dbReference>
<dbReference type="InterPro" id="IPR002197">
    <property type="entry name" value="HTH_Fis"/>
</dbReference>
<dbReference type="GO" id="GO:0005524">
    <property type="term" value="F:ATP binding"/>
    <property type="evidence" value="ECO:0007669"/>
    <property type="project" value="UniProtKB-KW"/>
</dbReference>
<dbReference type="Proteomes" id="UP000005801">
    <property type="component" value="Unassembled WGS sequence"/>
</dbReference>
<dbReference type="Gene3D" id="3.40.50.300">
    <property type="entry name" value="P-loop containing nucleotide triphosphate hydrolases"/>
    <property type="match status" value="1"/>
</dbReference>
<gene>
    <name evidence="8" type="ORF">PPSIR1_27988</name>
</gene>
<dbReference type="PRINTS" id="PR01590">
    <property type="entry name" value="HTHFIS"/>
</dbReference>
<evidence type="ECO:0000256" key="6">
    <source>
        <dbReference type="SAM" id="MobiDB-lite"/>
    </source>
</evidence>
<dbReference type="Gene3D" id="1.10.8.60">
    <property type="match status" value="1"/>
</dbReference>
<keyword evidence="2" id="KW-0067">ATP-binding</keyword>
<dbReference type="PROSITE" id="PS50045">
    <property type="entry name" value="SIGMA54_INTERACT_4"/>
    <property type="match status" value="1"/>
</dbReference>
<dbReference type="SUPFAM" id="SSF111126">
    <property type="entry name" value="Ligand-binding domain in the NO signalling and Golgi transport"/>
    <property type="match status" value="1"/>
</dbReference>
<dbReference type="Gene3D" id="1.10.10.60">
    <property type="entry name" value="Homeodomain-like"/>
    <property type="match status" value="1"/>
</dbReference>